<reference evidence="1 2" key="1">
    <citation type="submission" date="2016-11" db="EMBL/GenBank/DDBJ databases">
        <title>Trade-off between light-utilization and light-protection in marine flavobacteria.</title>
        <authorList>
            <person name="Kumagai Y."/>
        </authorList>
    </citation>
    <scope>NUCLEOTIDE SEQUENCE [LARGE SCALE GENOMIC DNA]</scope>
    <source>
        <strain evidence="1 2">JCM 13191</strain>
    </source>
</reference>
<sequence>MAIRLGNNCENCSNLQSGNKCAVHDVIVGNQYTCNSFNMRAGLDNDHDCTSCARFKSESCPHPQKAAEGMLCEAWAPAKVNA</sequence>
<dbReference type="RefSeq" id="WP_085766976.1">
    <property type="nucleotide sequence ID" value="NZ_CP019344.1"/>
</dbReference>
<gene>
    <name evidence="1" type="ORF">BST97_09320</name>
</gene>
<keyword evidence="2" id="KW-1185">Reference proteome</keyword>
<dbReference type="Proteomes" id="UP000193431">
    <property type="component" value="Chromosome"/>
</dbReference>
<protein>
    <submittedName>
        <fullName evidence="1">Uncharacterized protein</fullName>
    </submittedName>
</protein>
<name>A0A1W6MKS5_9FLAO</name>
<accession>A0A1W6MKS5</accession>
<evidence type="ECO:0000313" key="1">
    <source>
        <dbReference type="EMBL" id="ARN78177.1"/>
    </source>
</evidence>
<proteinExistence type="predicted"/>
<dbReference type="EMBL" id="CP019344">
    <property type="protein sequence ID" value="ARN78177.1"/>
    <property type="molecule type" value="Genomic_DNA"/>
</dbReference>
<dbReference type="OrthoDB" id="1367358at2"/>
<organism evidence="1 2">
    <name type="scientific">Nonlabens spongiae</name>
    <dbReference type="NCBI Taxonomy" id="331648"/>
    <lineage>
        <taxon>Bacteria</taxon>
        <taxon>Pseudomonadati</taxon>
        <taxon>Bacteroidota</taxon>
        <taxon>Flavobacteriia</taxon>
        <taxon>Flavobacteriales</taxon>
        <taxon>Flavobacteriaceae</taxon>
        <taxon>Nonlabens</taxon>
    </lineage>
</organism>
<dbReference type="STRING" id="331648.BST97_09320"/>
<evidence type="ECO:0000313" key="2">
    <source>
        <dbReference type="Proteomes" id="UP000193431"/>
    </source>
</evidence>
<dbReference type="AlphaFoldDB" id="A0A1W6MKS5"/>